<keyword evidence="1" id="KW-0732">Signal</keyword>
<dbReference type="AlphaFoldDB" id="A0A5C8K659"/>
<dbReference type="InterPro" id="IPR011042">
    <property type="entry name" value="6-blade_b-propeller_TolB-like"/>
</dbReference>
<evidence type="ECO:0000256" key="1">
    <source>
        <dbReference type="SAM" id="SignalP"/>
    </source>
</evidence>
<dbReference type="GO" id="GO:0016158">
    <property type="term" value="F:inositol hexakisphosphate 3-phosphatase activity"/>
    <property type="evidence" value="ECO:0007669"/>
    <property type="project" value="InterPro"/>
</dbReference>
<gene>
    <name evidence="3" type="ORF">FVR03_10290</name>
</gene>
<dbReference type="Pfam" id="PF02333">
    <property type="entry name" value="Phytase"/>
    <property type="match status" value="1"/>
</dbReference>
<dbReference type="SUPFAM" id="SSF50956">
    <property type="entry name" value="Thermostable phytase (3-phytase)"/>
    <property type="match status" value="1"/>
</dbReference>
<comment type="caution">
    <text evidence="3">The sequence shown here is derived from an EMBL/GenBank/DDBJ whole genome shotgun (WGS) entry which is preliminary data.</text>
</comment>
<dbReference type="PROSITE" id="PS51662">
    <property type="entry name" value="BP_PHYTASE"/>
    <property type="match status" value="1"/>
</dbReference>
<evidence type="ECO:0000313" key="3">
    <source>
        <dbReference type="EMBL" id="TXK46806.1"/>
    </source>
</evidence>
<evidence type="ECO:0000313" key="4">
    <source>
        <dbReference type="Proteomes" id="UP000321926"/>
    </source>
</evidence>
<feature type="signal peptide" evidence="1">
    <location>
        <begin position="1"/>
        <end position="20"/>
    </location>
</feature>
<evidence type="ECO:0000259" key="2">
    <source>
        <dbReference type="PROSITE" id="PS51662"/>
    </source>
</evidence>
<name>A0A5C8K659_9BACT</name>
<feature type="domain" description="BPP" evidence="2">
    <location>
        <begin position="32"/>
        <end position="363"/>
    </location>
</feature>
<organism evidence="3 4">
    <name type="scientific">Pontibacter qinzhouensis</name>
    <dbReference type="NCBI Taxonomy" id="2603253"/>
    <lineage>
        <taxon>Bacteria</taxon>
        <taxon>Pseudomonadati</taxon>
        <taxon>Bacteroidota</taxon>
        <taxon>Cytophagia</taxon>
        <taxon>Cytophagales</taxon>
        <taxon>Hymenobacteraceae</taxon>
        <taxon>Pontibacter</taxon>
    </lineage>
</organism>
<sequence>MKNLKTILPLAALFSVTACSQPGSSQSETSQAATATTAMAVVKPVVVTDTVRHDTDDPAIWINAANPSESLVLGTDKNEDGALYVFDLEGKIIKDKVVRGLKRPNNVDVAYGFMLNGQPVDIAVVTERMTHKLRIFTLPDMRPIDNGGIEVYEGETDAEFRDLMGIAMYTTAAGEIHAIAGRKTGPTDGTYLWQYRLEDNGQGAIKATVVRKFGQYSGQKEIEAIAVDNELGYIYYSDEGIGVRKYYADPAKGNNELALFATTGFGKDHEGISIYKIDDGTGYILVSDQGNNRFHVFPREGAADNPHQHNLLKMVNTSTLDSDGSDVTSVSLDGKFRNGLFVAMSTDKTFQYYRWEDIAGKDLKVATNGESSSLAKSKF</sequence>
<proteinExistence type="predicted"/>
<reference evidence="3 4" key="1">
    <citation type="submission" date="2019-08" db="EMBL/GenBank/DDBJ databases">
        <authorList>
            <person name="Shi S."/>
        </authorList>
    </citation>
    <scope>NUCLEOTIDE SEQUENCE [LARGE SCALE GENOMIC DNA]</scope>
    <source>
        <strain evidence="3 4">GY10130</strain>
    </source>
</reference>
<accession>A0A5C8K659</accession>
<dbReference type="PROSITE" id="PS51257">
    <property type="entry name" value="PROKAR_LIPOPROTEIN"/>
    <property type="match status" value="1"/>
</dbReference>
<keyword evidence="4" id="KW-1185">Reference proteome</keyword>
<dbReference type="RefSeq" id="WP_147921660.1">
    <property type="nucleotide sequence ID" value="NZ_VRTY01000032.1"/>
</dbReference>
<dbReference type="Gene3D" id="2.120.10.30">
    <property type="entry name" value="TolB, C-terminal domain"/>
    <property type="match status" value="1"/>
</dbReference>
<dbReference type="OrthoDB" id="8696437at2"/>
<feature type="chain" id="PRO_5023005422" evidence="1">
    <location>
        <begin position="21"/>
        <end position="379"/>
    </location>
</feature>
<dbReference type="Proteomes" id="UP000321926">
    <property type="component" value="Unassembled WGS sequence"/>
</dbReference>
<dbReference type="EMBL" id="VRTY01000032">
    <property type="protein sequence ID" value="TXK46806.1"/>
    <property type="molecule type" value="Genomic_DNA"/>
</dbReference>
<protein>
    <submittedName>
        <fullName evidence="3">Phytase</fullName>
    </submittedName>
</protein>
<dbReference type="InterPro" id="IPR003431">
    <property type="entry name" value="B-propeller_Phytase"/>
</dbReference>